<keyword evidence="2" id="KW-0472">Membrane</keyword>
<feature type="transmembrane region" description="Helical" evidence="2">
    <location>
        <begin position="328"/>
        <end position="347"/>
    </location>
</feature>
<gene>
    <name evidence="3" type="ORF">LCPAC404_02690</name>
</gene>
<keyword evidence="2" id="KW-1133">Transmembrane helix</keyword>
<feature type="compositionally biased region" description="Polar residues" evidence="1">
    <location>
        <begin position="214"/>
        <end position="227"/>
    </location>
</feature>
<protein>
    <submittedName>
        <fullName evidence="3">Uncharacterized protein</fullName>
    </submittedName>
</protein>
<evidence type="ECO:0000256" key="2">
    <source>
        <dbReference type="SAM" id="Phobius"/>
    </source>
</evidence>
<evidence type="ECO:0000256" key="1">
    <source>
        <dbReference type="SAM" id="MobiDB-lite"/>
    </source>
</evidence>
<proteinExistence type="predicted"/>
<reference evidence="3" key="1">
    <citation type="journal article" date="2019" name="MBio">
        <title>Virus Genomes from Deep Sea Sediments Expand the Ocean Megavirome and Support Independent Origins of Viral Gigantism.</title>
        <authorList>
            <person name="Backstrom D."/>
            <person name="Yutin N."/>
            <person name="Jorgensen S.L."/>
            <person name="Dharamshi J."/>
            <person name="Homa F."/>
            <person name="Zaremba-Niedwiedzka K."/>
            <person name="Spang A."/>
            <person name="Wolf Y.I."/>
            <person name="Koonin E.V."/>
            <person name="Ettema T.J."/>
        </authorList>
    </citation>
    <scope>NUCLEOTIDE SEQUENCE</scope>
</reference>
<sequence length="484" mass="54166">MDVHPRSPIDNTQVFIEGKEFDTNELTSIKLASRRDTITRSADHRSMPGQSINAKVISSKSMTNQTARNRMVSCSFGSNSDRRYNVRSESIRNKRGHNNQFLPLSNNDKVRKRTRSAGTSAIQVQTTILHSAKSNRQYNSHRQLSSGIFRNKSYVSNKVEPSQMSYVSRSAISTQMNYVDKPLTSKRGSYINHSASSRRESYASQRPLHRPSHRPSQSRVSYASHGLVSSSDGSLEIYKSPKSTKAIRRLRKLLDSIDDKDIPDYSLVTDDESEQIRDKFRSYFSTLRENYSELDVPAITADESLKKIHIRYNDYLKQIHVASSSSDYFLGLIVAFLFVEYCGSQLLGLNFTNFTKHHLSRIGKYKRVLIKLGEDNYDSEDTDASPLVQLLFFLILDAIVFLVLGLFADRIDDDLRNTIEKAVGWFVSGNKDKTKPIDGNGVELPPSSNGGSGDGIGGMIQGLLSSFLGGGTTASNVNVPPFSE</sequence>
<evidence type="ECO:0000313" key="3">
    <source>
        <dbReference type="EMBL" id="QBK93565.1"/>
    </source>
</evidence>
<dbReference type="Pfam" id="PF19071">
    <property type="entry name" value="DUF5767"/>
    <property type="match status" value="1"/>
</dbReference>
<feature type="transmembrane region" description="Helical" evidence="2">
    <location>
        <begin position="387"/>
        <end position="408"/>
    </location>
</feature>
<accession>A0A481ZDK9</accession>
<organism evidence="3">
    <name type="scientific">Pithovirus LCPAC404</name>
    <dbReference type="NCBI Taxonomy" id="2506597"/>
    <lineage>
        <taxon>Viruses</taxon>
        <taxon>Pithoviruses</taxon>
    </lineage>
</organism>
<name>A0A481ZDK9_9VIRU</name>
<keyword evidence="2" id="KW-0812">Transmembrane</keyword>
<dbReference type="EMBL" id="MK500598">
    <property type="protein sequence ID" value="QBK93565.1"/>
    <property type="molecule type" value="Genomic_DNA"/>
</dbReference>
<dbReference type="InterPro" id="IPR043910">
    <property type="entry name" value="DUF5767"/>
</dbReference>
<feature type="region of interest" description="Disordered" evidence="1">
    <location>
        <begin position="184"/>
        <end position="227"/>
    </location>
</feature>